<evidence type="ECO:0000313" key="2">
    <source>
        <dbReference type="EMBL" id="MEJ1092237.1"/>
    </source>
</evidence>
<dbReference type="GO" id="GO:0008168">
    <property type="term" value="F:methyltransferase activity"/>
    <property type="evidence" value="ECO:0007669"/>
    <property type="project" value="UniProtKB-KW"/>
</dbReference>
<feature type="signal peptide" evidence="1">
    <location>
        <begin position="1"/>
        <end position="26"/>
    </location>
</feature>
<organism evidence="2 3">
    <name type="scientific">Microbacterium istanbulense</name>
    <dbReference type="NCBI Taxonomy" id="3122049"/>
    <lineage>
        <taxon>Bacteria</taxon>
        <taxon>Bacillati</taxon>
        <taxon>Actinomycetota</taxon>
        <taxon>Actinomycetes</taxon>
        <taxon>Micrococcales</taxon>
        <taxon>Microbacteriaceae</taxon>
        <taxon>Microbacterium</taxon>
    </lineage>
</organism>
<dbReference type="RefSeq" id="WP_337320582.1">
    <property type="nucleotide sequence ID" value="NZ_JBBDGN010000010.1"/>
</dbReference>
<dbReference type="PROSITE" id="PS51257">
    <property type="entry name" value="PROKAR_LIPOPROTEIN"/>
    <property type="match status" value="1"/>
</dbReference>
<sequence length="170" mass="17329">MNSRLAASVAPRLVATAALGAAIVFGATGCTFMTHQATTNVYPASDGVNVETTGGPVEVRNAMVIATEDGSAGNFVAALINPTADDAELVIEVDGTAVDVIDVPAGESLSLGANEEPLLIDNLDVLPGATVEMYFSSGDAGSDVEVPVLDGTLPYYADLTPEEEVVVESE</sequence>
<evidence type="ECO:0000313" key="3">
    <source>
        <dbReference type="Proteomes" id="UP001366085"/>
    </source>
</evidence>
<gene>
    <name evidence="2" type="ORF">WDU93_11095</name>
</gene>
<evidence type="ECO:0000256" key="1">
    <source>
        <dbReference type="SAM" id="SignalP"/>
    </source>
</evidence>
<keyword evidence="1" id="KW-0732">Signal</keyword>
<keyword evidence="3" id="KW-1185">Reference proteome</keyword>
<dbReference type="Proteomes" id="UP001366085">
    <property type="component" value="Unassembled WGS sequence"/>
</dbReference>
<name>A0ABU8LNH8_9MICO</name>
<keyword evidence="2" id="KW-0808">Transferase</keyword>
<keyword evidence="2" id="KW-0489">Methyltransferase</keyword>
<comment type="caution">
    <text evidence="2">The sequence shown here is derived from an EMBL/GenBank/DDBJ whole genome shotgun (WGS) entry which is preliminary data.</text>
</comment>
<accession>A0ABU8LNH8</accession>
<dbReference type="EMBL" id="JBBDGN010000010">
    <property type="protein sequence ID" value="MEJ1092237.1"/>
    <property type="molecule type" value="Genomic_DNA"/>
</dbReference>
<reference evidence="2 3" key="1">
    <citation type="submission" date="2024-02" db="EMBL/GenBank/DDBJ databases">
        <authorList>
            <person name="Saticioglu I.B."/>
        </authorList>
    </citation>
    <scope>NUCLEOTIDE SEQUENCE [LARGE SCALE GENOMIC DNA]</scope>
    <source>
        <strain evidence="2 3">Mu-43</strain>
    </source>
</reference>
<protein>
    <submittedName>
        <fullName evidence="2">DNA modification methylase</fullName>
    </submittedName>
</protein>
<dbReference type="GO" id="GO:0032259">
    <property type="term" value="P:methylation"/>
    <property type="evidence" value="ECO:0007669"/>
    <property type="project" value="UniProtKB-KW"/>
</dbReference>
<feature type="chain" id="PRO_5046512914" evidence="1">
    <location>
        <begin position="27"/>
        <end position="170"/>
    </location>
</feature>
<proteinExistence type="predicted"/>